<sequence length="226" mass="25486">MDGLWREAGEPHQKKQPARSNSLKVMTLDVYECIALYNTWLRLPTDSVPARVNQYAPALMSVVPDADMLFGNHTSTCRLLHQGGVAKLLEGGSNNDSPRITIRGVKYYAYHIVARVACELYRRDPVVNLAPAFTQTDLAALKQVKGSDTDQTLMHLCGNKWCLNAQHYFVGTKRYNDTQTHCHFGLFNAASDNDYDMIVQHYCKHSPKCFANVYPKYRTCGSFSSN</sequence>
<dbReference type="SUPFAM" id="SSF54060">
    <property type="entry name" value="His-Me finger endonucleases"/>
    <property type="match status" value="1"/>
</dbReference>
<gene>
    <name evidence="2" type="ORF">PLBR_LOCUS3665</name>
</gene>
<feature type="domain" description="Zinc-binding loop region of homing endonuclease" evidence="1">
    <location>
        <begin position="99"/>
        <end position="214"/>
    </location>
</feature>
<keyword evidence="2" id="KW-0496">Mitochondrion</keyword>
<organism evidence="2 3">
    <name type="scientific">Plasmodiophora brassicae</name>
    <name type="common">Clubroot disease agent</name>
    <dbReference type="NCBI Taxonomy" id="37360"/>
    <lineage>
        <taxon>Eukaryota</taxon>
        <taxon>Sar</taxon>
        <taxon>Rhizaria</taxon>
        <taxon>Endomyxa</taxon>
        <taxon>Phytomyxea</taxon>
        <taxon>Plasmodiophorida</taxon>
        <taxon>Plasmodiophoridae</taxon>
        <taxon>Plasmodiophora</taxon>
    </lineage>
</organism>
<dbReference type="GO" id="GO:0004519">
    <property type="term" value="F:endonuclease activity"/>
    <property type="evidence" value="ECO:0007669"/>
    <property type="project" value="InterPro"/>
</dbReference>
<dbReference type="EMBL" id="OVEO01000005">
    <property type="protein sequence ID" value="SPQ96450.1"/>
    <property type="molecule type" value="Genomic_DNA"/>
</dbReference>
<reference evidence="2 3" key="1">
    <citation type="submission" date="2018-03" db="EMBL/GenBank/DDBJ databases">
        <authorList>
            <person name="Fogelqvist J."/>
        </authorList>
    </citation>
    <scope>NUCLEOTIDE SEQUENCE [LARGE SCALE GENOMIC DNA]</scope>
</reference>
<evidence type="ECO:0000259" key="1">
    <source>
        <dbReference type="Pfam" id="PF05551"/>
    </source>
</evidence>
<dbReference type="Proteomes" id="UP000290189">
    <property type="component" value="Unassembled WGS sequence"/>
</dbReference>
<dbReference type="AlphaFoldDB" id="A0A3P3Y8Y4"/>
<evidence type="ECO:0000313" key="2">
    <source>
        <dbReference type="EMBL" id="SPQ96450.1"/>
    </source>
</evidence>
<dbReference type="InterPro" id="IPR044930">
    <property type="entry name" value="Homing_endonuclease_His-Me"/>
</dbReference>
<evidence type="ECO:0000313" key="3">
    <source>
        <dbReference type="Proteomes" id="UP000290189"/>
    </source>
</evidence>
<name>A0A3P3Y8Y4_PLABS</name>
<dbReference type="InterPro" id="IPR044925">
    <property type="entry name" value="His-Me_finger_sf"/>
</dbReference>
<dbReference type="Gene3D" id="3.90.75.10">
    <property type="entry name" value="Homing Intron 3 (I-ppo) Encoded Endonuclease, Chain A"/>
    <property type="match status" value="1"/>
</dbReference>
<dbReference type="InterPro" id="IPR008704">
    <property type="entry name" value="Endonuclease_Zinc-binding_loop"/>
</dbReference>
<accession>A0A3P3Y8Y4</accession>
<proteinExistence type="predicted"/>
<dbReference type="Pfam" id="PF05551">
    <property type="entry name" value="zf-His_Me_endon"/>
    <property type="match status" value="1"/>
</dbReference>
<geneLocation type="mitochondrion" evidence="2"/>
<protein>
    <recommendedName>
        <fullName evidence="1">Zinc-binding loop region of homing endonuclease domain-containing protein</fullName>
    </recommendedName>
</protein>